<protein>
    <recommendedName>
        <fullName evidence="6">Flavin prenyltransferase PAD1, mitochondrial</fullName>
        <ecNumber evidence="6">2.5.1.129</ecNumber>
    </recommendedName>
</protein>
<dbReference type="PANTHER" id="PTHR43374">
    <property type="entry name" value="FLAVIN PRENYLTRANSFERASE"/>
    <property type="match status" value="1"/>
</dbReference>
<reference evidence="9 10" key="1">
    <citation type="submission" date="2020-05" db="EMBL/GenBank/DDBJ databases">
        <title>Identification and distribution of gene clusters putatively required for synthesis of sphingolipid metabolism inhibitors in phylogenetically diverse species of the filamentous fungus Fusarium.</title>
        <authorList>
            <person name="Kim H.-S."/>
            <person name="Busman M."/>
            <person name="Brown D.W."/>
            <person name="Divon H."/>
            <person name="Uhlig S."/>
            <person name="Proctor R.H."/>
        </authorList>
    </citation>
    <scope>NUCLEOTIDE SEQUENCE [LARGE SCALE GENOMIC DNA]</scope>
    <source>
        <strain evidence="9 10">NRRL 25211</strain>
    </source>
</reference>
<evidence type="ECO:0000256" key="7">
    <source>
        <dbReference type="SAM" id="MobiDB-lite"/>
    </source>
</evidence>
<evidence type="ECO:0000256" key="6">
    <source>
        <dbReference type="HAMAP-Rule" id="MF_03197"/>
    </source>
</evidence>
<feature type="compositionally biased region" description="Basic and acidic residues" evidence="7">
    <location>
        <begin position="41"/>
        <end position="50"/>
    </location>
</feature>
<feature type="domain" description="Flavoprotein" evidence="8">
    <location>
        <begin position="79"/>
        <end position="249"/>
    </location>
</feature>
<keyword evidence="6" id="KW-0496">Mitochondrion</keyword>
<dbReference type="GO" id="GO:0016831">
    <property type="term" value="F:carboxy-lyase activity"/>
    <property type="evidence" value="ECO:0007669"/>
    <property type="project" value="TreeGrafter"/>
</dbReference>
<dbReference type="EC" id="2.5.1.129" evidence="6"/>
<accession>A0A8H5V445</accession>
<feature type="region of interest" description="Disordered" evidence="7">
    <location>
        <begin position="36"/>
        <end position="72"/>
    </location>
</feature>
<sequence length="267" mass="29250">MTVLGILWHLPCANHRANCNLITPKLAEMFTSTNGIVPEAGSDHPQRDKAINGSQGDSDTAEHTCTSLSTSLNPHSRRKRIVVGITGATGAILGIKILIALRRLNIESHLIISKWAEATIKYETDYSPKNVRALADFTHSINDMAAPVSSGSFKTDGMIVVPCSMKTLSAISSGYCDDLISRTADVMLKERRKLVLVARETPLSDIHLRNMLSVTQSGAIIFPPVPAYYIKAASIEGLTDQTVGRVLDLFDLDTDDFERWEGWKRTA</sequence>
<proteinExistence type="inferred from homology"/>
<dbReference type="Gene3D" id="3.40.50.1950">
    <property type="entry name" value="Flavin prenyltransferase-like"/>
    <property type="match status" value="1"/>
</dbReference>
<dbReference type="AlphaFoldDB" id="A0A8H5V445"/>
<evidence type="ECO:0000256" key="3">
    <source>
        <dbReference type="ARBA" id="ARBA00022643"/>
    </source>
</evidence>
<feature type="compositionally biased region" description="Polar residues" evidence="7">
    <location>
        <begin position="52"/>
        <end position="72"/>
    </location>
</feature>
<evidence type="ECO:0000313" key="10">
    <source>
        <dbReference type="Proteomes" id="UP000544095"/>
    </source>
</evidence>
<dbReference type="InterPro" id="IPR036551">
    <property type="entry name" value="Flavin_trans-like"/>
</dbReference>
<dbReference type="NCBIfam" id="TIGR00421">
    <property type="entry name" value="ubiX_pad"/>
    <property type="match status" value="1"/>
</dbReference>
<evidence type="ECO:0000259" key="8">
    <source>
        <dbReference type="Pfam" id="PF02441"/>
    </source>
</evidence>
<comment type="catalytic activity">
    <reaction evidence="6">
        <text>dimethylallyl phosphate + FMNH2 = prenylated FMNH2 + phosphate</text>
        <dbReference type="Rhea" id="RHEA:37743"/>
        <dbReference type="ChEBI" id="CHEBI:43474"/>
        <dbReference type="ChEBI" id="CHEBI:57618"/>
        <dbReference type="ChEBI" id="CHEBI:87467"/>
        <dbReference type="ChEBI" id="CHEBI:88052"/>
        <dbReference type="EC" id="2.5.1.129"/>
    </reaction>
</comment>
<comment type="subcellular location">
    <subcellularLocation>
        <location evidence="6">Mitochondrion</location>
    </subcellularLocation>
</comment>
<evidence type="ECO:0000313" key="9">
    <source>
        <dbReference type="EMBL" id="KAF5608135.1"/>
    </source>
</evidence>
<evidence type="ECO:0000256" key="1">
    <source>
        <dbReference type="ARBA" id="ARBA00022602"/>
    </source>
</evidence>
<keyword evidence="2 6" id="KW-0285">Flavoprotein</keyword>
<evidence type="ECO:0000256" key="5">
    <source>
        <dbReference type="ARBA" id="ARBA00060793"/>
    </source>
</evidence>
<feature type="binding site" evidence="6">
    <location>
        <begin position="164"/>
        <end position="167"/>
    </location>
    <ligand>
        <name>FMN</name>
        <dbReference type="ChEBI" id="CHEBI:58210"/>
    </ligand>
</feature>
<name>A0A8H5V445_9HYPO</name>
<gene>
    <name evidence="6" type="primary">PAD1</name>
    <name evidence="9" type="ORF">FPANT_585</name>
</gene>
<comment type="similarity">
    <text evidence="5 6">Belongs to the UbiX/PAD1 family.</text>
</comment>
<dbReference type="EMBL" id="JAAOAR010000032">
    <property type="protein sequence ID" value="KAF5608135.1"/>
    <property type="molecule type" value="Genomic_DNA"/>
</dbReference>
<organism evidence="9 10">
    <name type="scientific">Fusarium pseudoanthophilum</name>
    <dbReference type="NCBI Taxonomy" id="48495"/>
    <lineage>
        <taxon>Eukaryota</taxon>
        <taxon>Fungi</taxon>
        <taxon>Dikarya</taxon>
        <taxon>Ascomycota</taxon>
        <taxon>Pezizomycotina</taxon>
        <taxon>Sordariomycetes</taxon>
        <taxon>Hypocreomycetidae</taxon>
        <taxon>Hypocreales</taxon>
        <taxon>Nectriaceae</taxon>
        <taxon>Fusarium</taxon>
        <taxon>Fusarium fujikuroi species complex</taxon>
    </lineage>
</organism>
<comment type="function">
    <text evidence="6">Flavin prenyltransferase that catalyzes the synthesis of the prenylated FMN cofactor (prenyl-FMN) for the ferulic acid decarboxylase FDC1. The prenyltransferase is metal-independent and links a dimethylallyl moiety from dimethylallyl monophosphate (DMAP) to the flavin N5 and C6 atoms of FMN.</text>
</comment>
<dbReference type="InterPro" id="IPR004507">
    <property type="entry name" value="UbiX-like"/>
</dbReference>
<dbReference type="FunFam" id="3.40.50.1950:FF:000001">
    <property type="entry name" value="Flavin prenyltransferase UbiX"/>
    <property type="match status" value="1"/>
</dbReference>
<evidence type="ECO:0000256" key="2">
    <source>
        <dbReference type="ARBA" id="ARBA00022630"/>
    </source>
</evidence>
<feature type="binding site" evidence="6">
    <location>
        <begin position="87"/>
        <end position="89"/>
    </location>
    <ligand>
        <name>FMN</name>
        <dbReference type="ChEBI" id="CHEBI:58210"/>
    </ligand>
</feature>
<dbReference type="GO" id="GO:0106141">
    <property type="term" value="F:flavin prenyltransferase activity"/>
    <property type="evidence" value="ECO:0007669"/>
    <property type="project" value="UniProtKB-EC"/>
</dbReference>
<keyword evidence="10" id="KW-1185">Reference proteome</keyword>
<dbReference type="Pfam" id="PF02441">
    <property type="entry name" value="Flavoprotein"/>
    <property type="match status" value="1"/>
</dbReference>
<dbReference type="GO" id="GO:0005739">
    <property type="term" value="C:mitochondrion"/>
    <property type="evidence" value="ECO:0007669"/>
    <property type="project" value="UniProtKB-SubCell"/>
</dbReference>
<keyword evidence="4 6" id="KW-0808">Transferase</keyword>
<feature type="binding site" evidence="6">
    <location>
        <position position="113"/>
    </location>
    <ligand>
        <name>FMN</name>
        <dbReference type="ChEBI" id="CHEBI:58210"/>
    </ligand>
</feature>
<dbReference type="PANTHER" id="PTHR43374:SF1">
    <property type="entry name" value="FLAVIN PRENYLTRANSFERASE PAD1, MITOCHONDRIAL"/>
    <property type="match status" value="1"/>
</dbReference>
<dbReference type="NCBIfam" id="NF004685">
    <property type="entry name" value="PRK06029.1"/>
    <property type="match status" value="1"/>
</dbReference>
<dbReference type="InterPro" id="IPR003382">
    <property type="entry name" value="Flavoprotein"/>
</dbReference>
<keyword evidence="1 6" id="KW-0637">Prenyltransferase</keyword>
<feature type="binding site" evidence="6">
    <location>
        <position position="229"/>
    </location>
    <ligand>
        <name>dimethylallyl phosphate</name>
        <dbReference type="ChEBI" id="CHEBI:88052"/>
    </ligand>
</feature>
<keyword evidence="3 6" id="KW-0288">FMN</keyword>
<dbReference type="HAMAP" id="MF_01984">
    <property type="entry name" value="ubiX_pad"/>
    <property type="match status" value="1"/>
</dbReference>
<comment type="subunit">
    <text evidence="6">Oligomer.</text>
</comment>
<comment type="caution">
    <text evidence="9">The sequence shown here is derived from an EMBL/GenBank/DDBJ whole genome shotgun (WGS) entry which is preliminary data.</text>
</comment>
<evidence type="ECO:0000256" key="4">
    <source>
        <dbReference type="ARBA" id="ARBA00022679"/>
    </source>
</evidence>
<dbReference type="Proteomes" id="UP000544095">
    <property type="component" value="Unassembled WGS sequence"/>
</dbReference>
<feature type="binding site" evidence="6">
    <location>
        <position position="199"/>
    </location>
    <ligand>
        <name>FMN</name>
        <dbReference type="ChEBI" id="CHEBI:58210"/>
    </ligand>
</feature>
<feature type="binding site" evidence="6">
    <location>
        <position position="245"/>
    </location>
    <ligand>
        <name>dimethylallyl phosphate</name>
        <dbReference type="ChEBI" id="CHEBI:88052"/>
    </ligand>
</feature>
<dbReference type="SUPFAM" id="SSF52507">
    <property type="entry name" value="Homo-oligomeric flavin-containing Cys decarboxylases, HFCD"/>
    <property type="match status" value="1"/>
</dbReference>